<gene>
    <name evidence="4" type="ORF">NZH93_02560</name>
</gene>
<organism evidence="4 5">
    <name type="scientific">Umezawaea endophytica</name>
    <dbReference type="NCBI Taxonomy" id="1654476"/>
    <lineage>
        <taxon>Bacteria</taxon>
        <taxon>Bacillati</taxon>
        <taxon>Actinomycetota</taxon>
        <taxon>Actinomycetes</taxon>
        <taxon>Pseudonocardiales</taxon>
        <taxon>Pseudonocardiaceae</taxon>
        <taxon>Umezawaea</taxon>
    </lineage>
</organism>
<sequence length="560" mass="59234">MIDELRDVITTEQARFGVPGVAVAVVLDGDVVLCEGFGHADLDTGEPVGAGTHFPIASDTKAFTAAVTCLLADGGLLDLDAPVREVVPWFAMHDPHATDLVTPRDLLSHRTGLPRHDLVWFGDTPMSLEETTRGLRHLPSSRPVRTAWDYNNLCYIAAGHLTEVVTGTPWPDAVRSLLLTPLGMTGTGFAVQDEVVDLLALPYKATRAGFARQALPARTTARKAGPAGGLVSTAADLARWLLARLGHRPDVLPASAVEQLHRPAMLGGITTDLFDEITSLGYALGCQVESYRGTRIVHHGGNTLGYSSDVCVVPASGIGVAVLTNLDSSYLRLPLVYSIIDALHGHADAHWGKRIHSVQTAVHTGHDEAREHHRARASAAPPSRPLTGFTGTYTHPAYGDLVIRAEGDGLVPDFHDAGDRVRLDHRGHDAWDLVFVEDEVTCPLVFTQDLDGAVTGLVVATEPAVGPAIFDRLPEPVPADLLTAMVGTYRMGPMTLVVRGRGAGLVASSAVLGDLVLTGAGGTAFRCPTMPGVGVTAELDPDGAVARIVVDTVGIFLPEA</sequence>
<keyword evidence="4" id="KW-0378">Hydrolase</keyword>
<evidence type="ECO:0000313" key="4">
    <source>
        <dbReference type="EMBL" id="MCS7475720.1"/>
    </source>
</evidence>
<reference evidence="4" key="1">
    <citation type="submission" date="2022-08" db="EMBL/GenBank/DDBJ databases">
        <authorList>
            <person name="Tistechok S."/>
            <person name="Samborskyy M."/>
            <person name="Roman I."/>
        </authorList>
    </citation>
    <scope>NUCLEOTIDE SEQUENCE</scope>
    <source>
        <strain evidence="4">DSM 103496</strain>
    </source>
</reference>
<dbReference type="Pfam" id="PF11954">
    <property type="entry name" value="DUF3471"/>
    <property type="match status" value="1"/>
</dbReference>
<dbReference type="InterPro" id="IPR001466">
    <property type="entry name" value="Beta-lactam-related"/>
</dbReference>
<feature type="region of interest" description="Disordered" evidence="1">
    <location>
        <begin position="365"/>
        <end position="386"/>
    </location>
</feature>
<dbReference type="Pfam" id="PF00144">
    <property type="entry name" value="Beta-lactamase"/>
    <property type="match status" value="1"/>
</dbReference>
<dbReference type="Gene3D" id="3.40.710.10">
    <property type="entry name" value="DD-peptidase/beta-lactamase superfamily"/>
    <property type="match status" value="1"/>
</dbReference>
<accession>A0A9X2VFI0</accession>
<dbReference type="AlphaFoldDB" id="A0A9X2VFI0"/>
<dbReference type="GO" id="GO:0016787">
    <property type="term" value="F:hydrolase activity"/>
    <property type="evidence" value="ECO:0007669"/>
    <property type="project" value="UniProtKB-KW"/>
</dbReference>
<dbReference type="InterPro" id="IPR012338">
    <property type="entry name" value="Beta-lactam/transpept-like"/>
</dbReference>
<dbReference type="SUPFAM" id="SSF56601">
    <property type="entry name" value="beta-lactamase/transpeptidase-like"/>
    <property type="match status" value="1"/>
</dbReference>
<dbReference type="Gene3D" id="2.40.128.600">
    <property type="match status" value="1"/>
</dbReference>
<evidence type="ECO:0000259" key="2">
    <source>
        <dbReference type="Pfam" id="PF00144"/>
    </source>
</evidence>
<dbReference type="RefSeq" id="WP_259621228.1">
    <property type="nucleotide sequence ID" value="NZ_JANYMP010000001.1"/>
</dbReference>
<dbReference type="PANTHER" id="PTHR46825">
    <property type="entry name" value="D-ALANYL-D-ALANINE-CARBOXYPEPTIDASE/ENDOPEPTIDASE AMPH"/>
    <property type="match status" value="1"/>
</dbReference>
<dbReference type="InterPro" id="IPR021860">
    <property type="entry name" value="Peptidase_S12_Pab87-rel_C"/>
</dbReference>
<comment type="caution">
    <text evidence="4">The sequence shown here is derived from an EMBL/GenBank/DDBJ whole genome shotgun (WGS) entry which is preliminary data.</text>
</comment>
<feature type="domain" description="Beta-lactamase-related" evidence="2">
    <location>
        <begin position="6"/>
        <end position="328"/>
    </location>
</feature>
<protein>
    <submittedName>
        <fullName evidence="4">Serine hydrolase</fullName>
    </submittedName>
</protein>
<dbReference type="EMBL" id="JANYMP010000001">
    <property type="protein sequence ID" value="MCS7475720.1"/>
    <property type="molecule type" value="Genomic_DNA"/>
</dbReference>
<evidence type="ECO:0000313" key="5">
    <source>
        <dbReference type="Proteomes" id="UP001141259"/>
    </source>
</evidence>
<evidence type="ECO:0000259" key="3">
    <source>
        <dbReference type="Pfam" id="PF11954"/>
    </source>
</evidence>
<name>A0A9X2VFI0_9PSEU</name>
<feature type="domain" description="Peptidase S12 Pab87-related C-terminal" evidence="3">
    <location>
        <begin position="376"/>
        <end position="464"/>
    </location>
</feature>
<dbReference type="InterPro" id="IPR050491">
    <property type="entry name" value="AmpC-like"/>
</dbReference>
<dbReference type="Proteomes" id="UP001141259">
    <property type="component" value="Unassembled WGS sequence"/>
</dbReference>
<proteinExistence type="predicted"/>
<keyword evidence="5" id="KW-1185">Reference proteome</keyword>
<evidence type="ECO:0000256" key="1">
    <source>
        <dbReference type="SAM" id="MobiDB-lite"/>
    </source>
</evidence>
<dbReference type="PANTHER" id="PTHR46825:SF15">
    <property type="entry name" value="BETA-LACTAMASE-RELATED DOMAIN-CONTAINING PROTEIN"/>
    <property type="match status" value="1"/>
</dbReference>